<comment type="caution">
    <text evidence="1">The sequence shown here is derived from an EMBL/GenBank/DDBJ whole genome shotgun (WGS) entry which is preliminary data.</text>
</comment>
<name>A0ACA9R1X3_9GLOM</name>
<evidence type="ECO:0000313" key="2">
    <source>
        <dbReference type="Proteomes" id="UP000789920"/>
    </source>
</evidence>
<sequence>MDPNHPEAAYIPTHQILVNKVLAFDQDLTAGEKAEKREQTKTQQKNPEDSFLTKIHEYSLLNSDHSAAEKLKDQPGGIKHQTQFYPVGEPSEIFNNNGHEQAEISPVADTENFSAISSSSQSSKLEKVKCRFYTCPNFLTEEEKFYCSQCYRKQKSSIAKYGLEQALNLRTSTDKFLIETGALNSPLAIANETQSTDHFTPASLPIEPTITPNPTPIFTTSTRDKKAAKQNEKFQTSRQHQLDRQNQPKPIPNNPPPLPETNEPKPNENFSPNFKENHRENSDENNELNDTPSDDNNENNTLDEPSKQENNSPPNNEQEFNNNDDSGNNENEEKKKLTESEAEEEGGNGENTEKNDS</sequence>
<dbReference type="Proteomes" id="UP000789920">
    <property type="component" value="Unassembled WGS sequence"/>
</dbReference>
<evidence type="ECO:0000313" key="1">
    <source>
        <dbReference type="EMBL" id="CAG8773535.1"/>
    </source>
</evidence>
<dbReference type="EMBL" id="CAJVQC010041706">
    <property type="protein sequence ID" value="CAG8773535.1"/>
    <property type="molecule type" value="Genomic_DNA"/>
</dbReference>
<keyword evidence="2" id="KW-1185">Reference proteome</keyword>
<protein>
    <submittedName>
        <fullName evidence="1">26850_t:CDS:1</fullName>
    </submittedName>
</protein>
<organism evidence="1 2">
    <name type="scientific">Racocetra persica</name>
    <dbReference type="NCBI Taxonomy" id="160502"/>
    <lineage>
        <taxon>Eukaryota</taxon>
        <taxon>Fungi</taxon>
        <taxon>Fungi incertae sedis</taxon>
        <taxon>Mucoromycota</taxon>
        <taxon>Glomeromycotina</taxon>
        <taxon>Glomeromycetes</taxon>
        <taxon>Diversisporales</taxon>
        <taxon>Gigasporaceae</taxon>
        <taxon>Racocetra</taxon>
    </lineage>
</organism>
<proteinExistence type="predicted"/>
<reference evidence="1" key="1">
    <citation type="submission" date="2021-06" db="EMBL/GenBank/DDBJ databases">
        <authorList>
            <person name="Kallberg Y."/>
            <person name="Tangrot J."/>
            <person name="Rosling A."/>
        </authorList>
    </citation>
    <scope>NUCLEOTIDE SEQUENCE</scope>
    <source>
        <strain evidence="1">MA461A</strain>
    </source>
</reference>
<gene>
    <name evidence="1" type="ORF">RPERSI_LOCUS16691</name>
</gene>
<accession>A0ACA9R1X3</accession>